<keyword evidence="2" id="KW-1185">Reference proteome</keyword>
<reference evidence="1" key="1">
    <citation type="submission" date="2021-12" db="EMBL/GenBank/DDBJ databases">
        <authorList>
            <person name="Martin H S."/>
        </authorList>
    </citation>
    <scope>NUCLEOTIDE SEQUENCE</scope>
</reference>
<protein>
    <submittedName>
        <fullName evidence="1">Uncharacterized protein</fullName>
    </submittedName>
</protein>
<evidence type="ECO:0000313" key="2">
    <source>
        <dbReference type="Proteomes" id="UP000838878"/>
    </source>
</evidence>
<dbReference type="AlphaFoldDB" id="A0A8J9YI65"/>
<dbReference type="EMBL" id="OV170227">
    <property type="protein sequence ID" value="CAH0728711.1"/>
    <property type="molecule type" value="Genomic_DNA"/>
</dbReference>
<feature type="non-terminal residue" evidence="1">
    <location>
        <position position="134"/>
    </location>
</feature>
<sequence length="134" mass="13798">MLVVTYLQAAGEGEGEQQRRVPRGARAHGVSEARGARGALAGALAACRAPPHCTALSALCTLSALSTLSTGTVAGRVLSRGVALNITEETCARRGASAWTARPAGAAALPPRLSRHCATDALRWPITFHDCNAI</sequence>
<name>A0A8J9YI65_9NEOP</name>
<proteinExistence type="predicted"/>
<organism evidence="1 2">
    <name type="scientific">Brenthis ino</name>
    <name type="common">lesser marbled fritillary</name>
    <dbReference type="NCBI Taxonomy" id="405034"/>
    <lineage>
        <taxon>Eukaryota</taxon>
        <taxon>Metazoa</taxon>
        <taxon>Ecdysozoa</taxon>
        <taxon>Arthropoda</taxon>
        <taxon>Hexapoda</taxon>
        <taxon>Insecta</taxon>
        <taxon>Pterygota</taxon>
        <taxon>Neoptera</taxon>
        <taxon>Endopterygota</taxon>
        <taxon>Lepidoptera</taxon>
        <taxon>Glossata</taxon>
        <taxon>Ditrysia</taxon>
        <taxon>Papilionoidea</taxon>
        <taxon>Nymphalidae</taxon>
        <taxon>Heliconiinae</taxon>
        <taxon>Argynnini</taxon>
        <taxon>Brenthis</taxon>
    </lineage>
</organism>
<dbReference type="Proteomes" id="UP000838878">
    <property type="component" value="Chromosome 7"/>
</dbReference>
<evidence type="ECO:0000313" key="1">
    <source>
        <dbReference type="EMBL" id="CAH0728711.1"/>
    </source>
</evidence>
<gene>
    <name evidence="1" type="ORF">BINO364_LOCUS13898</name>
</gene>
<accession>A0A8J9YI65</accession>